<keyword evidence="8" id="KW-1185">Reference proteome</keyword>
<dbReference type="AlphaFoldDB" id="A0A1H2GYB3"/>
<dbReference type="RefSeq" id="WP_090214102.1">
    <property type="nucleotide sequence ID" value="NZ_LT629780.1"/>
</dbReference>
<dbReference type="Pfam" id="PF04893">
    <property type="entry name" value="Yip1"/>
    <property type="match status" value="1"/>
</dbReference>
<evidence type="ECO:0000256" key="4">
    <source>
        <dbReference type="ARBA" id="ARBA00023136"/>
    </source>
</evidence>
<keyword evidence="4 5" id="KW-0472">Membrane</keyword>
<dbReference type="GO" id="GO:0016020">
    <property type="term" value="C:membrane"/>
    <property type="evidence" value="ECO:0007669"/>
    <property type="project" value="UniProtKB-SubCell"/>
</dbReference>
<dbReference type="InterPro" id="IPR006977">
    <property type="entry name" value="Yip1_dom"/>
</dbReference>
<evidence type="ECO:0000313" key="8">
    <source>
        <dbReference type="Proteomes" id="UP000243063"/>
    </source>
</evidence>
<comment type="subcellular location">
    <subcellularLocation>
        <location evidence="1">Membrane</location>
        <topology evidence="1">Multi-pass membrane protein</topology>
    </subcellularLocation>
</comment>
<feature type="transmembrane region" description="Helical" evidence="5">
    <location>
        <begin position="130"/>
        <end position="152"/>
    </location>
</feature>
<feature type="transmembrane region" description="Helical" evidence="5">
    <location>
        <begin position="103"/>
        <end position="124"/>
    </location>
</feature>
<dbReference type="EMBL" id="LT629780">
    <property type="protein sequence ID" value="SDU24592.1"/>
    <property type="molecule type" value="Genomic_DNA"/>
</dbReference>
<feature type="domain" description="Yip1" evidence="6">
    <location>
        <begin position="6"/>
        <end position="181"/>
    </location>
</feature>
<dbReference type="Proteomes" id="UP000243063">
    <property type="component" value="Chromosome I"/>
</dbReference>
<evidence type="ECO:0000256" key="2">
    <source>
        <dbReference type="ARBA" id="ARBA00022692"/>
    </source>
</evidence>
<keyword evidence="2 5" id="KW-0812">Transmembrane</keyword>
<dbReference type="OrthoDB" id="9808452at2"/>
<keyword evidence="3 5" id="KW-1133">Transmembrane helix</keyword>
<protein>
    <recommendedName>
        <fullName evidence="6">Yip1 domain-containing protein</fullName>
    </recommendedName>
</protein>
<evidence type="ECO:0000313" key="7">
    <source>
        <dbReference type="EMBL" id="SDU24592.1"/>
    </source>
</evidence>
<feature type="transmembrane region" description="Helical" evidence="5">
    <location>
        <begin position="69"/>
        <end position="91"/>
    </location>
</feature>
<dbReference type="STRING" id="1245526.SAMN05216580_2033"/>
<feature type="transmembrane region" description="Helical" evidence="5">
    <location>
        <begin position="30"/>
        <end position="49"/>
    </location>
</feature>
<accession>A0A1H2GYB3</accession>
<organism evidence="7 8">
    <name type="scientific">Geopseudomonas guangdongensis</name>
    <dbReference type="NCBI Taxonomy" id="1245526"/>
    <lineage>
        <taxon>Bacteria</taxon>
        <taxon>Pseudomonadati</taxon>
        <taxon>Pseudomonadota</taxon>
        <taxon>Gammaproteobacteria</taxon>
        <taxon>Pseudomonadales</taxon>
        <taxon>Pseudomonadaceae</taxon>
        <taxon>Geopseudomonas</taxon>
    </lineage>
</organism>
<evidence type="ECO:0000256" key="5">
    <source>
        <dbReference type="SAM" id="Phobius"/>
    </source>
</evidence>
<gene>
    <name evidence="7" type="ORF">SAMN05216580_2033</name>
</gene>
<evidence type="ECO:0000256" key="3">
    <source>
        <dbReference type="ARBA" id="ARBA00022989"/>
    </source>
</evidence>
<sequence length="199" mass="21404">MIHHVWGLFAHPDQEWQEIRGEKETISHMYLSHVLILAAIPVVSAYIGTTQVGWSIGGGDAVRLTTGSALQMTVLSYLAMLAGVAVMGAFIHWMSRTYDAKPSLTDCVVFAAYCATPLFIGGLAALYPNLWLAMFIGTAAVCYTAYLLYVGIPAFMNIPKDEGFMFSSSVLAVGLVVLVAMIAVSVVLWGFGLGPVYTS</sequence>
<name>A0A1H2GYB3_9GAMM</name>
<proteinExistence type="predicted"/>
<evidence type="ECO:0000259" key="6">
    <source>
        <dbReference type="Pfam" id="PF04893"/>
    </source>
</evidence>
<feature type="transmembrane region" description="Helical" evidence="5">
    <location>
        <begin position="164"/>
        <end position="191"/>
    </location>
</feature>
<reference evidence="8" key="1">
    <citation type="submission" date="2016-10" db="EMBL/GenBank/DDBJ databases">
        <authorList>
            <person name="Varghese N."/>
            <person name="Submissions S."/>
        </authorList>
    </citation>
    <scope>NUCLEOTIDE SEQUENCE [LARGE SCALE GENOMIC DNA]</scope>
    <source>
        <strain evidence="8">CCTCC 2012022</strain>
    </source>
</reference>
<evidence type="ECO:0000256" key="1">
    <source>
        <dbReference type="ARBA" id="ARBA00004141"/>
    </source>
</evidence>